<evidence type="ECO:0000256" key="11">
    <source>
        <dbReference type="ARBA" id="ARBA00022692"/>
    </source>
</evidence>
<evidence type="ECO:0000256" key="20">
    <source>
        <dbReference type="ARBA" id="ARBA00023170"/>
    </source>
</evidence>
<dbReference type="PANTHER" id="PTHR48056:SF52">
    <property type="entry name" value="PROTEIN KINASE DOMAIN-CONTAINING PROTEIN"/>
    <property type="match status" value="1"/>
</dbReference>
<dbReference type="CDD" id="cd02440">
    <property type="entry name" value="AdoMet_MTases"/>
    <property type="match status" value="1"/>
</dbReference>
<keyword evidence="18" id="KW-1133">Transmembrane helix</keyword>
<dbReference type="SMART" id="SM00220">
    <property type="entry name" value="S_TKc"/>
    <property type="match status" value="1"/>
</dbReference>
<dbReference type="PROSITE" id="PS00108">
    <property type="entry name" value="PROTEIN_KINASE_ST"/>
    <property type="match status" value="1"/>
</dbReference>
<evidence type="ECO:0000256" key="4">
    <source>
        <dbReference type="ARBA" id="ARBA00012513"/>
    </source>
</evidence>
<keyword evidence="16" id="KW-0221">Differentiation</keyword>
<evidence type="ECO:0000256" key="17">
    <source>
        <dbReference type="ARBA" id="ARBA00022840"/>
    </source>
</evidence>
<dbReference type="InterPro" id="IPR011009">
    <property type="entry name" value="Kinase-like_dom_sf"/>
</dbReference>
<evidence type="ECO:0000256" key="8">
    <source>
        <dbReference type="ARBA" id="ARBA00022614"/>
    </source>
</evidence>
<evidence type="ECO:0000256" key="18">
    <source>
        <dbReference type="ARBA" id="ARBA00022989"/>
    </source>
</evidence>
<dbReference type="Gene3D" id="1.10.510.10">
    <property type="entry name" value="Transferase(Phosphotransferase) domain 1"/>
    <property type="match status" value="1"/>
</dbReference>
<keyword evidence="27" id="KW-1185">Reference proteome</keyword>
<name>A0AAP0KC68_9MAGN</name>
<dbReference type="EC" id="2.7.11.1" evidence="4"/>
<keyword evidence="17" id="KW-0067">ATP-binding</keyword>
<keyword evidence="8" id="KW-0433">Leucine-rich repeat</keyword>
<feature type="domain" description="Protein kinase" evidence="25">
    <location>
        <begin position="605"/>
        <end position="901"/>
    </location>
</feature>
<keyword evidence="5" id="KW-0217">Developmental protein</keyword>
<reference evidence="26 27" key="1">
    <citation type="submission" date="2024-01" db="EMBL/GenBank/DDBJ databases">
        <title>Genome assemblies of Stephania.</title>
        <authorList>
            <person name="Yang L."/>
        </authorList>
    </citation>
    <scope>NUCLEOTIDE SEQUENCE [LARGE SCALE GENOMIC DNA]</scope>
    <source>
        <strain evidence="26">YNDBR</strain>
        <tissue evidence="26">Leaf</tissue>
    </source>
</reference>
<evidence type="ECO:0000256" key="2">
    <source>
        <dbReference type="ARBA" id="ARBA00004167"/>
    </source>
</evidence>
<keyword evidence="13" id="KW-0677">Repeat</keyword>
<dbReference type="InterPro" id="IPR002052">
    <property type="entry name" value="DNA_methylase_N6_adenine_CS"/>
</dbReference>
<dbReference type="GO" id="GO:0010075">
    <property type="term" value="P:regulation of meristem growth"/>
    <property type="evidence" value="ECO:0007669"/>
    <property type="project" value="UniProtKB-ARBA"/>
</dbReference>
<evidence type="ECO:0000256" key="13">
    <source>
        <dbReference type="ARBA" id="ARBA00022737"/>
    </source>
</evidence>
<dbReference type="GO" id="GO:0033612">
    <property type="term" value="F:receptor serine/threonine kinase binding"/>
    <property type="evidence" value="ECO:0007669"/>
    <property type="project" value="TreeGrafter"/>
</dbReference>
<dbReference type="InterPro" id="IPR001611">
    <property type="entry name" value="Leu-rich_rpt"/>
</dbReference>
<dbReference type="InterPro" id="IPR050647">
    <property type="entry name" value="Plant_LRR-RLKs"/>
</dbReference>
<keyword evidence="20" id="KW-0675">Receptor</keyword>
<organism evidence="26 27">
    <name type="scientific">Stephania yunnanensis</name>
    <dbReference type="NCBI Taxonomy" id="152371"/>
    <lineage>
        <taxon>Eukaryota</taxon>
        <taxon>Viridiplantae</taxon>
        <taxon>Streptophyta</taxon>
        <taxon>Embryophyta</taxon>
        <taxon>Tracheophyta</taxon>
        <taxon>Spermatophyta</taxon>
        <taxon>Magnoliopsida</taxon>
        <taxon>Ranunculales</taxon>
        <taxon>Menispermaceae</taxon>
        <taxon>Menispermoideae</taxon>
        <taxon>Cissampelideae</taxon>
        <taxon>Stephania</taxon>
    </lineage>
</organism>
<proteinExistence type="inferred from homology"/>
<dbReference type="AlphaFoldDB" id="A0AAP0KC68"/>
<dbReference type="GO" id="GO:0003676">
    <property type="term" value="F:nucleic acid binding"/>
    <property type="evidence" value="ECO:0007669"/>
    <property type="project" value="InterPro"/>
</dbReference>
<dbReference type="GO" id="GO:0004674">
    <property type="term" value="F:protein serine/threonine kinase activity"/>
    <property type="evidence" value="ECO:0007669"/>
    <property type="project" value="UniProtKB-KW"/>
</dbReference>
<dbReference type="InterPro" id="IPR003591">
    <property type="entry name" value="Leu-rich_rpt_typical-subtyp"/>
</dbReference>
<dbReference type="PANTHER" id="PTHR48056">
    <property type="entry name" value="LRR RECEPTOR-LIKE SERINE/THREONINE-PROTEIN KINASE-RELATED"/>
    <property type="match status" value="1"/>
</dbReference>
<dbReference type="PROSITE" id="PS50011">
    <property type="entry name" value="PROTEIN_KINASE_DOM"/>
    <property type="match status" value="1"/>
</dbReference>
<dbReference type="GO" id="GO:0005634">
    <property type="term" value="C:nucleus"/>
    <property type="evidence" value="ECO:0007669"/>
    <property type="project" value="UniProtKB-SubCell"/>
</dbReference>
<dbReference type="GO" id="GO:0016020">
    <property type="term" value="C:membrane"/>
    <property type="evidence" value="ECO:0007669"/>
    <property type="project" value="UniProtKB-SubCell"/>
</dbReference>
<keyword evidence="12" id="KW-0732">Signal</keyword>
<evidence type="ECO:0000256" key="10">
    <source>
        <dbReference type="ARBA" id="ARBA00022691"/>
    </source>
</evidence>
<dbReference type="FunFam" id="3.80.10.10:FF:000108">
    <property type="entry name" value="Leucine-rich repeat receptor-like serine/threonine-protein kinase BAM3"/>
    <property type="match status" value="1"/>
</dbReference>
<dbReference type="Pfam" id="PF00560">
    <property type="entry name" value="LRR_1"/>
    <property type="match status" value="5"/>
</dbReference>
<dbReference type="FunFam" id="3.30.200.20:FF:000292">
    <property type="entry name" value="Leucine-rich repeat receptor-like serine/threonine-protein kinase BAM1"/>
    <property type="match status" value="1"/>
</dbReference>
<evidence type="ECO:0000256" key="3">
    <source>
        <dbReference type="ARBA" id="ARBA00006149"/>
    </source>
</evidence>
<comment type="caution">
    <text evidence="26">The sequence shown here is derived from an EMBL/GenBank/DDBJ whole genome shotgun (WGS) entry which is preliminary data.</text>
</comment>
<dbReference type="InterPro" id="IPR029063">
    <property type="entry name" value="SAM-dependent_MTases_sf"/>
</dbReference>
<keyword evidence="15" id="KW-0418">Kinase</keyword>
<sequence>MVPLPSSTPNALDSWNESNYLSVCTWTGIQCDVVSRSVVSLNISNLNISGIISPVILDLRALVNLSISGNNFFGTLPSEIHRLASLSFLNLSNNQFNGSLNWEFSLLKELQVLDAYNNNFLGPLPLGVTQLAKLWRLDLGGNFFSGTIPPSYGSMKELKYLSLAGNDLGGFLPRELGNLTNLNQLYLGYYNAYKGGIPSEFGKLISLQHLDMASCGLEGPIPSELGNLRRLDTLFLMLNQLSGSIPPQLGNMSSLRSLDLSSNGLTGEIPGELSGLRDLTLLHLFINKLYGEIPHFIAELPNLEVLMLWKNNFTGAIPSKLGRSGKLTKLDLSSNKLTGRVPDSLCFGRKLAVLILLNNFLFGPLPSDLGNCTTLVRVRVGQNYLSGPIPHGFLNLPELSLMELQNNYLTGEPSRVAPKLGQLNLSNNRLSGSLPASIGKFSGLQILLLGGNQFTGEIPAEVGQLKNVWKLDISRNNFTGEVPPEIANCVLLTYLDLSQNQLFGPIPVQISQIHLLNYFNVSWNLFNQSLPKDIGAMKSLTSADFSHNNFSGYIPQNGQYEFFNATSFVVVAIIKTRSIRRNSKSWKLTAFQRLGFGSDDILECLKDNNIIGRGGAGIVFRGTMPNGEQVAVKKLLGISKGSSHNDNGFSAEIQTLGRIRHRNIVRLIAFCSNKDTKLLVYEYMPNGSLGEVLHGKRGGYLKWDTRLKIAMEAAKGLCYLHHDCSPLIVHRDVKSNNILLNSDFEAHVADFGLAKFLQDTGTSECMSAIAGSYGYIAPEYAYTLRVDEKSDVYSFGVVLLELITGRRPVGDFGEEGVDIVQWAKVKTNWSKEGVVKILDERLSNVPLNEAMQMFFIAMLCVQEQSVERPTMREVVQMIVQAKQPITFNVNSMQRSLAHAYFLISNNCLLTIWAGSVSVRASGMEEHHIKLDLANPYLSSLGTKGGSKSEPKNGPVPFKMPPKTAQIRLVSSHPEVYEPCDDSFALVDALLADRTNLLAHDPTICMEVGCGSGYVITSLALMLGREDSGIHYFATDINPHAVRVTCETLDAHGVHAEVICADIATGLESRLGGLVDVLVVNPPYVPTPEDEVGCEGIASAWAGGENGRVVIDRILPIADKLLSENGWLYMVTLAANNPLQICVLMRQKGYASRIVVQRSTEEESLHVIKFWRDAEVLREAKEQVGTNKTTPALMEYLLSQFPRMSFWRTGGNSSSNS</sequence>
<evidence type="ECO:0000256" key="15">
    <source>
        <dbReference type="ARBA" id="ARBA00022777"/>
    </source>
</evidence>
<keyword evidence="9" id="KW-0808">Transferase</keyword>
<gene>
    <name evidence="26" type="ORF">Syun_008255</name>
</gene>
<evidence type="ECO:0000256" key="6">
    <source>
        <dbReference type="ARBA" id="ARBA00022527"/>
    </source>
</evidence>
<evidence type="ECO:0000256" key="24">
    <source>
        <dbReference type="ARBA" id="ARBA00048679"/>
    </source>
</evidence>
<evidence type="ECO:0000256" key="23">
    <source>
        <dbReference type="ARBA" id="ARBA00047899"/>
    </source>
</evidence>
<dbReference type="Pfam" id="PF05175">
    <property type="entry name" value="MTS"/>
    <property type="match status" value="1"/>
</dbReference>
<dbReference type="SMART" id="SM00369">
    <property type="entry name" value="LRR_TYP"/>
    <property type="match status" value="7"/>
</dbReference>
<dbReference type="Gene3D" id="3.40.50.150">
    <property type="entry name" value="Vaccinia Virus protein VP39"/>
    <property type="match status" value="1"/>
</dbReference>
<dbReference type="FunFam" id="3.40.50.150:FF:000077">
    <property type="entry name" value="HemK methyltransferase family member 2"/>
    <property type="match status" value="1"/>
</dbReference>
<dbReference type="SUPFAM" id="SSF52047">
    <property type="entry name" value="RNI-like"/>
    <property type="match status" value="2"/>
</dbReference>
<evidence type="ECO:0000256" key="21">
    <source>
        <dbReference type="ARBA" id="ARBA00023180"/>
    </source>
</evidence>
<dbReference type="PROSITE" id="PS51450">
    <property type="entry name" value="LRR"/>
    <property type="match status" value="1"/>
</dbReference>
<dbReference type="InterPro" id="IPR055414">
    <property type="entry name" value="LRR_R13L4/SHOC2-like"/>
</dbReference>
<dbReference type="SUPFAM" id="SSF53335">
    <property type="entry name" value="S-adenosyl-L-methionine-dependent methyltransferases"/>
    <property type="match status" value="1"/>
</dbReference>
<keyword evidence="11" id="KW-0812">Transmembrane</keyword>
<dbReference type="GO" id="GO:0008757">
    <property type="term" value="F:S-adenosylmethionine-dependent methyltransferase activity"/>
    <property type="evidence" value="ECO:0007669"/>
    <property type="project" value="UniProtKB-ARBA"/>
</dbReference>
<dbReference type="InterPro" id="IPR007848">
    <property type="entry name" value="Small_mtfrase_dom"/>
</dbReference>
<dbReference type="SUPFAM" id="SSF56112">
    <property type="entry name" value="Protein kinase-like (PK-like)"/>
    <property type="match status" value="1"/>
</dbReference>
<evidence type="ECO:0000259" key="25">
    <source>
        <dbReference type="PROSITE" id="PS50011"/>
    </source>
</evidence>
<protein>
    <recommendedName>
        <fullName evidence="4">non-specific serine/threonine protein kinase</fullName>
        <ecNumber evidence="4">2.7.11.1</ecNumber>
    </recommendedName>
</protein>
<dbReference type="FunFam" id="3.80.10.10:FF:000560">
    <property type="entry name" value="Leucine-rich repeat receptor-like serine/threonine-protein kinase BAM3"/>
    <property type="match status" value="1"/>
</dbReference>
<keyword evidence="14" id="KW-0547">Nucleotide-binding</keyword>
<dbReference type="EMBL" id="JBBNAF010000004">
    <property type="protein sequence ID" value="KAK9149946.1"/>
    <property type="molecule type" value="Genomic_DNA"/>
</dbReference>
<evidence type="ECO:0000256" key="7">
    <source>
        <dbReference type="ARBA" id="ARBA00022603"/>
    </source>
</evidence>
<dbReference type="FunFam" id="1.10.510.10:FF:000201">
    <property type="entry name" value="Leucine-rich repeat receptor-like serine/threonine-protein kinase"/>
    <property type="match status" value="1"/>
</dbReference>
<evidence type="ECO:0000256" key="16">
    <source>
        <dbReference type="ARBA" id="ARBA00022782"/>
    </source>
</evidence>
<dbReference type="Gene3D" id="3.80.10.10">
    <property type="entry name" value="Ribonuclease Inhibitor"/>
    <property type="match status" value="4"/>
</dbReference>
<evidence type="ECO:0000256" key="9">
    <source>
        <dbReference type="ARBA" id="ARBA00022679"/>
    </source>
</evidence>
<dbReference type="InterPro" id="IPR000719">
    <property type="entry name" value="Prot_kinase_dom"/>
</dbReference>
<dbReference type="PROSITE" id="PS00092">
    <property type="entry name" value="N6_MTASE"/>
    <property type="match status" value="1"/>
</dbReference>
<dbReference type="Proteomes" id="UP001420932">
    <property type="component" value="Unassembled WGS sequence"/>
</dbReference>
<dbReference type="GO" id="GO:0009908">
    <property type="term" value="P:flower development"/>
    <property type="evidence" value="ECO:0007669"/>
    <property type="project" value="UniProtKB-ARBA"/>
</dbReference>
<keyword evidence="19" id="KW-0472">Membrane</keyword>
<evidence type="ECO:0000313" key="27">
    <source>
        <dbReference type="Proteomes" id="UP001420932"/>
    </source>
</evidence>
<dbReference type="GO" id="GO:0032259">
    <property type="term" value="P:methylation"/>
    <property type="evidence" value="ECO:0007669"/>
    <property type="project" value="UniProtKB-KW"/>
</dbReference>
<dbReference type="Gene3D" id="3.30.200.20">
    <property type="entry name" value="Phosphorylase Kinase, domain 1"/>
    <property type="match status" value="1"/>
</dbReference>
<evidence type="ECO:0000313" key="26">
    <source>
        <dbReference type="EMBL" id="KAK9149946.1"/>
    </source>
</evidence>
<dbReference type="GO" id="GO:0030154">
    <property type="term" value="P:cell differentiation"/>
    <property type="evidence" value="ECO:0007669"/>
    <property type="project" value="UniProtKB-KW"/>
</dbReference>
<evidence type="ECO:0000256" key="14">
    <source>
        <dbReference type="ARBA" id="ARBA00022741"/>
    </source>
</evidence>
<dbReference type="InterPro" id="IPR008271">
    <property type="entry name" value="Ser/Thr_kinase_AS"/>
</dbReference>
<evidence type="ECO:0000256" key="22">
    <source>
        <dbReference type="ARBA" id="ARBA00023242"/>
    </source>
</evidence>
<comment type="catalytic activity">
    <reaction evidence="24">
        <text>L-seryl-[protein] + ATP = O-phospho-L-seryl-[protein] + ADP + H(+)</text>
        <dbReference type="Rhea" id="RHEA:17989"/>
        <dbReference type="Rhea" id="RHEA-COMP:9863"/>
        <dbReference type="Rhea" id="RHEA-COMP:11604"/>
        <dbReference type="ChEBI" id="CHEBI:15378"/>
        <dbReference type="ChEBI" id="CHEBI:29999"/>
        <dbReference type="ChEBI" id="CHEBI:30616"/>
        <dbReference type="ChEBI" id="CHEBI:83421"/>
        <dbReference type="ChEBI" id="CHEBI:456216"/>
        <dbReference type="EC" id="2.7.11.1"/>
    </reaction>
</comment>
<dbReference type="Pfam" id="PF00069">
    <property type="entry name" value="Pkinase"/>
    <property type="match status" value="1"/>
</dbReference>
<keyword evidence="21" id="KW-0325">Glycoprotein</keyword>
<comment type="similarity">
    <text evidence="3">Belongs to the eukaryotic/archaeal PrmC-related family.</text>
</comment>
<keyword evidence="6" id="KW-0723">Serine/threonine-protein kinase</keyword>
<dbReference type="InterPro" id="IPR032675">
    <property type="entry name" value="LRR_dom_sf"/>
</dbReference>
<comment type="subcellular location">
    <subcellularLocation>
        <location evidence="2">Membrane</location>
        <topology evidence="2">Single-pass membrane protein</topology>
    </subcellularLocation>
    <subcellularLocation>
        <location evidence="1">Nucleus</location>
    </subcellularLocation>
</comment>
<dbReference type="Pfam" id="PF23598">
    <property type="entry name" value="LRR_14"/>
    <property type="match status" value="1"/>
</dbReference>
<comment type="catalytic activity">
    <reaction evidence="23">
        <text>L-threonyl-[protein] + ATP = O-phospho-L-threonyl-[protein] + ADP + H(+)</text>
        <dbReference type="Rhea" id="RHEA:46608"/>
        <dbReference type="Rhea" id="RHEA-COMP:11060"/>
        <dbReference type="Rhea" id="RHEA-COMP:11605"/>
        <dbReference type="ChEBI" id="CHEBI:15378"/>
        <dbReference type="ChEBI" id="CHEBI:30013"/>
        <dbReference type="ChEBI" id="CHEBI:30616"/>
        <dbReference type="ChEBI" id="CHEBI:61977"/>
        <dbReference type="ChEBI" id="CHEBI:456216"/>
        <dbReference type="EC" id="2.7.11.1"/>
    </reaction>
</comment>
<dbReference type="FunFam" id="3.80.10.10:FF:000371">
    <property type="entry name" value="Leucine-rich repeat receptor-like serine/threonine-protein kinase BAM3"/>
    <property type="match status" value="1"/>
</dbReference>
<accession>A0AAP0KC68</accession>
<evidence type="ECO:0000256" key="12">
    <source>
        <dbReference type="ARBA" id="ARBA00022729"/>
    </source>
</evidence>
<keyword evidence="10" id="KW-0949">S-adenosyl-L-methionine</keyword>
<keyword evidence="22" id="KW-0539">Nucleus</keyword>
<evidence type="ECO:0000256" key="1">
    <source>
        <dbReference type="ARBA" id="ARBA00004123"/>
    </source>
</evidence>
<dbReference type="GO" id="GO:0005524">
    <property type="term" value="F:ATP binding"/>
    <property type="evidence" value="ECO:0007669"/>
    <property type="project" value="UniProtKB-KW"/>
</dbReference>
<keyword evidence="7" id="KW-0489">Methyltransferase</keyword>
<evidence type="ECO:0000256" key="5">
    <source>
        <dbReference type="ARBA" id="ARBA00022473"/>
    </source>
</evidence>
<evidence type="ECO:0000256" key="19">
    <source>
        <dbReference type="ARBA" id="ARBA00023136"/>
    </source>
</evidence>